<evidence type="ECO:0000256" key="7">
    <source>
        <dbReference type="ARBA" id="ARBA00022840"/>
    </source>
</evidence>
<evidence type="ECO:0000256" key="10">
    <source>
        <dbReference type="ARBA" id="ARBA00023170"/>
    </source>
</evidence>
<dbReference type="HOGENOM" id="CLU_000288_18_9_1"/>
<feature type="chain" id="PRO_5004807198" description="Leucine-rich repeat-containing N-terminal plant-type domain-containing protein" evidence="12">
    <location>
        <begin position="18"/>
        <end position="205"/>
    </location>
</feature>
<evidence type="ECO:0000256" key="3">
    <source>
        <dbReference type="ARBA" id="ARBA00022692"/>
    </source>
</evidence>
<organism evidence="14 15">
    <name type="scientific">Amborella trichopoda</name>
    <dbReference type="NCBI Taxonomy" id="13333"/>
    <lineage>
        <taxon>Eukaryota</taxon>
        <taxon>Viridiplantae</taxon>
        <taxon>Streptophyta</taxon>
        <taxon>Embryophyta</taxon>
        <taxon>Tracheophyta</taxon>
        <taxon>Spermatophyta</taxon>
        <taxon>Magnoliopsida</taxon>
        <taxon>Amborellales</taxon>
        <taxon>Amborellaceae</taxon>
        <taxon>Amborella</taxon>
    </lineage>
</organism>
<dbReference type="InterPro" id="IPR001611">
    <property type="entry name" value="Leu-rich_rpt"/>
</dbReference>
<dbReference type="InterPro" id="IPR013210">
    <property type="entry name" value="LRR_N_plant-typ"/>
</dbReference>
<keyword evidence="3" id="KW-0812">Transmembrane</keyword>
<evidence type="ECO:0000256" key="2">
    <source>
        <dbReference type="ARBA" id="ARBA00022614"/>
    </source>
</evidence>
<dbReference type="AlphaFoldDB" id="W1P489"/>
<accession>W1P489</accession>
<reference evidence="15" key="1">
    <citation type="journal article" date="2013" name="Science">
        <title>The Amborella genome and the evolution of flowering plants.</title>
        <authorList>
            <consortium name="Amborella Genome Project"/>
        </authorList>
    </citation>
    <scope>NUCLEOTIDE SEQUENCE [LARGE SCALE GENOMIC DNA]</scope>
</reference>
<evidence type="ECO:0000256" key="12">
    <source>
        <dbReference type="SAM" id="SignalP"/>
    </source>
</evidence>
<dbReference type="InterPro" id="IPR053211">
    <property type="entry name" value="DNA_repair-toleration"/>
</dbReference>
<comment type="subcellular location">
    <subcellularLocation>
        <location evidence="1">Membrane</location>
        <topology evidence="1">Single-pass type I membrane protein</topology>
    </subcellularLocation>
</comment>
<dbReference type="GO" id="GO:0016020">
    <property type="term" value="C:membrane"/>
    <property type="evidence" value="ECO:0007669"/>
    <property type="project" value="UniProtKB-SubCell"/>
</dbReference>
<keyword evidence="2" id="KW-0433">Leucine-rich repeat</keyword>
<keyword evidence="10" id="KW-0675">Receptor</keyword>
<dbReference type="PANTHER" id="PTHR48060:SF21">
    <property type="entry name" value="L DOMAIN-LIKE PROTEIN"/>
    <property type="match status" value="1"/>
</dbReference>
<evidence type="ECO:0000256" key="9">
    <source>
        <dbReference type="ARBA" id="ARBA00023136"/>
    </source>
</evidence>
<dbReference type="InterPro" id="IPR032675">
    <property type="entry name" value="LRR_dom_sf"/>
</dbReference>
<name>W1P489_AMBTC</name>
<dbReference type="EMBL" id="KI394182">
    <property type="protein sequence ID" value="ERN04672.1"/>
    <property type="molecule type" value="Genomic_DNA"/>
</dbReference>
<keyword evidence="15" id="KW-1185">Reference proteome</keyword>
<keyword evidence="6" id="KW-0547">Nucleotide-binding</keyword>
<protein>
    <recommendedName>
        <fullName evidence="13">Leucine-rich repeat-containing N-terminal plant-type domain-containing protein</fullName>
    </recommendedName>
</protein>
<dbReference type="FunFam" id="3.80.10.10:FF:000101">
    <property type="entry name" value="LRR receptor-like serine/threonine-protein kinase ERECTA"/>
    <property type="match status" value="1"/>
</dbReference>
<dbReference type="PANTHER" id="PTHR48060">
    <property type="entry name" value="DNA DAMAGE-REPAIR/TOLERATION PROTEIN DRT100"/>
    <property type="match status" value="1"/>
</dbReference>
<evidence type="ECO:0000313" key="15">
    <source>
        <dbReference type="Proteomes" id="UP000017836"/>
    </source>
</evidence>
<keyword evidence="4 12" id="KW-0732">Signal</keyword>
<evidence type="ECO:0000256" key="11">
    <source>
        <dbReference type="ARBA" id="ARBA00023180"/>
    </source>
</evidence>
<dbReference type="Proteomes" id="UP000017836">
    <property type="component" value="Unassembled WGS sequence"/>
</dbReference>
<dbReference type="Gramene" id="ERN04672">
    <property type="protein sequence ID" value="ERN04672"/>
    <property type="gene ID" value="AMTR_s00076p00117630"/>
</dbReference>
<gene>
    <name evidence="14" type="ORF">AMTR_s00076p00117630</name>
</gene>
<keyword evidence="7" id="KW-0067">ATP-binding</keyword>
<dbReference type="GO" id="GO:0005524">
    <property type="term" value="F:ATP binding"/>
    <property type="evidence" value="ECO:0007669"/>
    <property type="project" value="UniProtKB-KW"/>
</dbReference>
<keyword evidence="9" id="KW-0472">Membrane</keyword>
<keyword evidence="11" id="KW-0325">Glycoprotein</keyword>
<dbReference type="eggNOG" id="ENOG502QS4J">
    <property type="taxonomic scope" value="Eukaryota"/>
</dbReference>
<dbReference type="OMA" id="VCEWAGI"/>
<evidence type="ECO:0000259" key="13">
    <source>
        <dbReference type="Pfam" id="PF08263"/>
    </source>
</evidence>
<sequence>MRSLTFVILSVIWGVLSLPSHSATVDEVKALWAFKEAIYEDPLSVLSNWNSLDADPCDWLGIVCSPYRGSVIALNLSSSSFNGFLAPELGLLNSLETLNLHNNHIIGPIPKQLGGLKRLKVIDLGYNQLSGAIPNELGNLTSIIKINLQSNELIGSIPPELGALKNLWDLRLDRNRLQGTIPGSVYTMNFTSNMQGMISINRAAT</sequence>
<dbReference type="SUPFAM" id="SSF52058">
    <property type="entry name" value="L domain-like"/>
    <property type="match status" value="1"/>
</dbReference>
<dbReference type="Pfam" id="PF00560">
    <property type="entry name" value="LRR_1"/>
    <property type="match status" value="3"/>
</dbReference>
<evidence type="ECO:0000256" key="8">
    <source>
        <dbReference type="ARBA" id="ARBA00022989"/>
    </source>
</evidence>
<feature type="domain" description="Leucine-rich repeat-containing N-terminal plant-type" evidence="13">
    <location>
        <begin position="26"/>
        <end position="65"/>
    </location>
</feature>
<dbReference type="Pfam" id="PF08263">
    <property type="entry name" value="LRRNT_2"/>
    <property type="match status" value="1"/>
</dbReference>
<feature type="signal peptide" evidence="12">
    <location>
        <begin position="1"/>
        <end position="17"/>
    </location>
</feature>
<dbReference type="Gene3D" id="3.80.10.10">
    <property type="entry name" value="Ribonuclease Inhibitor"/>
    <property type="match status" value="1"/>
</dbReference>
<keyword evidence="8" id="KW-1133">Transmembrane helix</keyword>
<evidence type="ECO:0000256" key="1">
    <source>
        <dbReference type="ARBA" id="ARBA00004479"/>
    </source>
</evidence>
<evidence type="ECO:0000256" key="4">
    <source>
        <dbReference type="ARBA" id="ARBA00022729"/>
    </source>
</evidence>
<proteinExistence type="predicted"/>
<dbReference type="STRING" id="13333.W1P489"/>
<evidence type="ECO:0000313" key="14">
    <source>
        <dbReference type="EMBL" id="ERN04672.1"/>
    </source>
</evidence>
<keyword evidence="5" id="KW-0677">Repeat</keyword>
<evidence type="ECO:0000256" key="6">
    <source>
        <dbReference type="ARBA" id="ARBA00022741"/>
    </source>
</evidence>
<evidence type="ECO:0000256" key="5">
    <source>
        <dbReference type="ARBA" id="ARBA00022737"/>
    </source>
</evidence>